<accession>A0ABQ2P383</accession>
<dbReference type="RefSeq" id="WP_188738678.1">
    <property type="nucleotide sequence ID" value="NZ_BMLW01000027.1"/>
</dbReference>
<comment type="caution">
    <text evidence="1">The sequence shown here is derived from an EMBL/GenBank/DDBJ whole genome shotgun (WGS) entry which is preliminary data.</text>
</comment>
<protein>
    <submittedName>
        <fullName evidence="1">Uncharacterized protein</fullName>
    </submittedName>
</protein>
<dbReference type="EMBL" id="BMLW01000027">
    <property type="protein sequence ID" value="GGP17180.1"/>
    <property type="molecule type" value="Genomic_DNA"/>
</dbReference>
<reference evidence="2" key="1">
    <citation type="journal article" date="2019" name="Int. J. Syst. Evol. Microbiol.">
        <title>The Global Catalogue of Microorganisms (GCM) 10K type strain sequencing project: providing services to taxonomists for standard genome sequencing and annotation.</title>
        <authorList>
            <consortium name="The Broad Institute Genomics Platform"/>
            <consortium name="The Broad Institute Genome Sequencing Center for Infectious Disease"/>
            <person name="Wu L."/>
            <person name="Ma J."/>
        </authorList>
    </citation>
    <scope>NUCLEOTIDE SEQUENCE [LARGE SCALE GENOMIC DNA]</scope>
    <source>
        <strain evidence="2">CGMCC 1.7693</strain>
    </source>
</reference>
<evidence type="ECO:0000313" key="2">
    <source>
        <dbReference type="Proteomes" id="UP000641206"/>
    </source>
</evidence>
<dbReference type="Proteomes" id="UP000641206">
    <property type="component" value="Unassembled WGS sequence"/>
</dbReference>
<organism evidence="1 2">
    <name type="scientific">Oceanobacillus neutriphilus</name>
    <dbReference type="NCBI Taxonomy" id="531815"/>
    <lineage>
        <taxon>Bacteria</taxon>
        <taxon>Bacillati</taxon>
        <taxon>Bacillota</taxon>
        <taxon>Bacilli</taxon>
        <taxon>Bacillales</taxon>
        <taxon>Bacillaceae</taxon>
        <taxon>Oceanobacillus</taxon>
    </lineage>
</organism>
<name>A0ABQ2P383_9BACI</name>
<gene>
    <name evidence="1" type="ORF">GCM10011346_52080</name>
</gene>
<keyword evidence="2" id="KW-1185">Reference proteome</keyword>
<evidence type="ECO:0000313" key="1">
    <source>
        <dbReference type="EMBL" id="GGP17180.1"/>
    </source>
</evidence>
<proteinExistence type="predicted"/>
<sequence>MSYQADEEFEWILEDRVKRLRNLTGKFVVVTKGKSSGKQVFFQDQRISNEGYWTQFLSNAYGFSDESKAKSYASRFKFNNPKVAIVTASGNYRFL</sequence>